<feature type="region of interest" description="Disordered" evidence="2">
    <location>
        <begin position="1"/>
        <end position="26"/>
    </location>
</feature>
<feature type="compositionally biased region" description="Basic and acidic residues" evidence="2">
    <location>
        <begin position="359"/>
        <end position="373"/>
    </location>
</feature>
<gene>
    <name evidence="3" type="ORF">RB653_009744</name>
</gene>
<comment type="caution">
    <text evidence="3">The sequence shown here is derived from an EMBL/GenBank/DDBJ whole genome shotgun (WGS) entry which is preliminary data.</text>
</comment>
<feature type="compositionally biased region" description="Low complexity" evidence="2">
    <location>
        <begin position="1"/>
        <end position="20"/>
    </location>
</feature>
<evidence type="ECO:0000256" key="1">
    <source>
        <dbReference type="SAM" id="Coils"/>
    </source>
</evidence>
<keyword evidence="1" id="KW-0175">Coiled coil</keyword>
<reference evidence="3 4" key="1">
    <citation type="submission" date="2023-11" db="EMBL/GenBank/DDBJ databases">
        <title>Dfirmibasis_genome.</title>
        <authorList>
            <person name="Edelbroek B."/>
            <person name="Kjellin J."/>
            <person name="Jerlstrom-Hultqvist J."/>
            <person name="Soderbom F."/>
        </authorList>
    </citation>
    <scope>NUCLEOTIDE SEQUENCE [LARGE SCALE GENOMIC DNA]</scope>
    <source>
        <strain evidence="3 4">TNS-C-14</strain>
    </source>
</reference>
<sequence length="616" mass="70469">MSKKANNSKNTTTTTTSPTKIVDNSRIVENPELFQTHSDSEASDAITVSQLAKMVKDLERKLAEKANEMEKFKDNSRRIMDSKTVESVKTAANGEIQYQRFVDFCPLFNIKPNLSEFLRNGCANDKTAPHLDCYDKEVEGEELKSILRRVHKAHKEAERASDLPVIIMDLVEAVTNSQKINSSFETDKNLDRVYNFINIYSPPHYNGKTVEEKFNKDCENKVKICKEMLIASVHPQFASEVRALISNEKCIDASRSKISDFIFNNEIRLKSFTGKRQREENITSPGNARLQSPKPIQPAERKAMLEGIRKKGSGCGPNVNLTTINDNILLFRSNNNVCLNCGRNHLVKECRAQSSNEKVQIDKSQKDHDQLDDHDSLKKLEDIYFNLKHSNNESENDDPNKGQNKIKKFLQKVYEVKLKHNDEIEIPSKVKIEKPIKIINKEIDNKIKDNNKNYIVNLFNQLKETNFNFDSIKRKGEEKVKEIYEIRFNENKKPLITMVANSSIGNKDIMIPIVNGIMIENKNNMNKPRLILDPKKVNETIKVILDTGSNISLINRKLLTEEMKSMIHNSKDIVEFPLLGIKESNVQDVNIQLGDDVYKFIVTDVEVVDVLIEGIE</sequence>
<evidence type="ECO:0000313" key="4">
    <source>
        <dbReference type="Proteomes" id="UP001344447"/>
    </source>
</evidence>
<feature type="coiled-coil region" evidence="1">
    <location>
        <begin position="48"/>
        <end position="75"/>
    </location>
</feature>
<keyword evidence="4" id="KW-1185">Reference proteome</keyword>
<dbReference type="Proteomes" id="UP001344447">
    <property type="component" value="Unassembled WGS sequence"/>
</dbReference>
<proteinExistence type="predicted"/>
<evidence type="ECO:0000313" key="3">
    <source>
        <dbReference type="EMBL" id="KAK5574491.1"/>
    </source>
</evidence>
<protein>
    <submittedName>
        <fullName evidence="3">Uncharacterized protein</fullName>
    </submittedName>
</protein>
<organism evidence="3 4">
    <name type="scientific">Dictyostelium firmibasis</name>
    <dbReference type="NCBI Taxonomy" id="79012"/>
    <lineage>
        <taxon>Eukaryota</taxon>
        <taxon>Amoebozoa</taxon>
        <taxon>Evosea</taxon>
        <taxon>Eumycetozoa</taxon>
        <taxon>Dictyostelia</taxon>
        <taxon>Dictyosteliales</taxon>
        <taxon>Dictyosteliaceae</taxon>
        <taxon>Dictyostelium</taxon>
    </lineage>
</organism>
<evidence type="ECO:0000256" key="2">
    <source>
        <dbReference type="SAM" id="MobiDB-lite"/>
    </source>
</evidence>
<dbReference type="EMBL" id="JAVFKY010000006">
    <property type="protein sequence ID" value="KAK5574491.1"/>
    <property type="molecule type" value="Genomic_DNA"/>
</dbReference>
<accession>A0AAN7YNZ3</accession>
<name>A0AAN7YNZ3_9MYCE</name>
<dbReference type="AlphaFoldDB" id="A0AAN7YNZ3"/>
<feature type="region of interest" description="Disordered" evidence="2">
    <location>
        <begin position="354"/>
        <end position="373"/>
    </location>
</feature>